<evidence type="ECO:0000313" key="2">
    <source>
        <dbReference type="EMBL" id="NYS70202.1"/>
    </source>
</evidence>
<dbReference type="PANTHER" id="PTHR37816">
    <property type="entry name" value="YALI0E33011P"/>
    <property type="match status" value="1"/>
</dbReference>
<organism evidence="2 3">
    <name type="scientific">Actinomyces bowdenii</name>
    <dbReference type="NCBI Taxonomy" id="131109"/>
    <lineage>
        <taxon>Bacteria</taxon>
        <taxon>Bacillati</taxon>
        <taxon>Actinomycetota</taxon>
        <taxon>Actinomycetes</taxon>
        <taxon>Actinomycetales</taxon>
        <taxon>Actinomycetaceae</taxon>
        <taxon>Actinomyces</taxon>
    </lineage>
</organism>
<proteinExistence type="predicted"/>
<evidence type="ECO:0000259" key="1">
    <source>
        <dbReference type="SMART" id="SM00382"/>
    </source>
</evidence>
<dbReference type="GO" id="GO:0016301">
    <property type="term" value="F:kinase activity"/>
    <property type="evidence" value="ECO:0007669"/>
    <property type="project" value="UniProtKB-KW"/>
</dbReference>
<comment type="caution">
    <text evidence="2">The sequence shown here is derived from an EMBL/GenBank/DDBJ whole genome shotgun (WGS) entry which is preliminary data.</text>
</comment>
<dbReference type="InterPro" id="IPR003593">
    <property type="entry name" value="AAA+_ATPase"/>
</dbReference>
<dbReference type="SUPFAM" id="SSF52540">
    <property type="entry name" value="P-loop containing nucleoside triphosphate hydrolases"/>
    <property type="match status" value="1"/>
</dbReference>
<dbReference type="InterPro" id="IPR052922">
    <property type="entry name" value="Cytidylate_Kinase-2"/>
</dbReference>
<protein>
    <submittedName>
        <fullName evidence="2">Adenylate kinase</fullName>
    </submittedName>
</protein>
<gene>
    <name evidence="2" type="ORF">HZZ05_11925</name>
</gene>
<keyword evidence="2" id="KW-0808">Transferase</keyword>
<name>A0A853EPC4_9ACTO</name>
<sequence>MPRASIEEVGRARRILLHGVTGSGKSTAAARLSRALGLPLHLADEGIGFLPAHEGAWVKRPQDQQLALVRALVSQDEWVLDSAYGLWRDSVLERAQVVVALDYPRVVSLGRLVRRTARRVRDQERICNGNTESWGRAVGPESILLWHARTFSRKRRFVRALEASAHGPGVLRLRRPRELDSLLAGLGRRRGPGG</sequence>
<dbReference type="AlphaFoldDB" id="A0A853EPC4"/>
<dbReference type="EMBL" id="JACBXV010000232">
    <property type="protein sequence ID" value="NYS70202.1"/>
    <property type="molecule type" value="Genomic_DNA"/>
</dbReference>
<dbReference type="Proteomes" id="UP000572528">
    <property type="component" value="Unassembled WGS sequence"/>
</dbReference>
<keyword evidence="2" id="KW-0418">Kinase</keyword>
<dbReference type="PANTHER" id="PTHR37816:SF1">
    <property type="entry name" value="TOXIN"/>
    <property type="match status" value="1"/>
</dbReference>
<accession>A0A853EPC4</accession>
<dbReference type="SMART" id="SM00382">
    <property type="entry name" value="AAA"/>
    <property type="match status" value="1"/>
</dbReference>
<feature type="domain" description="AAA+ ATPase" evidence="1">
    <location>
        <begin position="11"/>
        <end position="127"/>
    </location>
</feature>
<reference evidence="2 3" key="1">
    <citation type="submission" date="2020-07" db="EMBL/GenBank/DDBJ databases">
        <title>MOT database genomes.</title>
        <authorList>
            <person name="Joseph S."/>
            <person name="Aduse-Opoku J."/>
            <person name="Hashim A."/>
            <person name="Wade W."/>
            <person name="Curtis M."/>
        </authorList>
    </citation>
    <scope>NUCLEOTIDE SEQUENCE [LARGE SCALE GENOMIC DNA]</scope>
    <source>
        <strain evidence="2 3">WMus004</strain>
    </source>
</reference>
<evidence type="ECO:0000313" key="3">
    <source>
        <dbReference type="Proteomes" id="UP000572528"/>
    </source>
</evidence>
<dbReference type="InterPro" id="IPR027417">
    <property type="entry name" value="P-loop_NTPase"/>
</dbReference>
<dbReference type="Gene3D" id="3.40.50.300">
    <property type="entry name" value="P-loop containing nucleotide triphosphate hydrolases"/>
    <property type="match status" value="1"/>
</dbReference>
<dbReference type="RefSeq" id="WP_179901438.1">
    <property type="nucleotide sequence ID" value="NZ_JACBXV010000232.1"/>
</dbReference>